<evidence type="ECO:0000313" key="3">
    <source>
        <dbReference type="EMBL" id="KAF2543023.1"/>
    </source>
</evidence>
<feature type="domain" description="MHD" evidence="2">
    <location>
        <begin position="1"/>
        <end position="95"/>
    </location>
</feature>
<accession>A0A8S9GAI5</accession>
<dbReference type="Gene3D" id="2.60.40.1170">
    <property type="entry name" value="Mu homology domain, subdomain B"/>
    <property type="match status" value="1"/>
</dbReference>
<dbReference type="PANTHER" id="PTHR10529">
    <property type="entry name" value="AP COMPLEX SUBUNIT MU"/>
    <property type="match status" value="1"/>
</dbReference>
<dbReference type="Proteomes" id="UP000712281">
    <property type="component" value="Unassembled WGS sequence"/>
</dbReference>
<reference evidence="3" key="1">
    <citation type="submission" date="2019-12" db="EMBL/GenBank/DDBJ databases">
        <title>Genome sequencing and annotation of Brassica cretica.</title>
        <authorList>
            <person name="Studholme D.J."/>
            <person name="Sarris P.F."/>
        </authorList>
    </citation>
    <scope>NUCLEOTIDE SEQUENCE</scope>
    <source>
        <strain evidence="3">PFS-001/15</strain>
        <tissue evidence="3">Leaf</tissue>
    </source>
</reference>
<dbReference type="Pfam" id="PF00928">
    <property type="entry name" value="Adap_comp_sub"/>
    <property type="match status" value="1"/>
</dbReference>
<sequence length="96" mass="11048">MVYIKIVLCLLRKLTVVFQIVGGAEHTLRAKLTFSQEFHGNITKEAGPVSMTFTIPMYNVSKLQVKYLQIAKKSSSYNPYRWVRYVTQANSYVARI</sequence>
<name>A0A8S9GAI5_BRACR</name>
<dbReference type="PROSITE" id="PS51072">
    <property type="entry name" value="MHD"/>
    <property type="match status" value="1"/>
</dbReference>
<proteinExistence type="predicted"/>
<organism evidence="3 4">
    <name type="scientific">Brassica cretica</name>
    <name type="common">Mustard</name>
    <dbReference type="NCBI Taxonomy" id="69181"/>
    <lineage>
        <taxon>Eukaryota</taxon>
        <taxon>Viridiplantae</taxon>
        <taxon>Streptophyta</taxon>
        <taxon>Embryophyta</taxon>
        <taxon>Tracheophyta</taxon>
        <taxon>Spermatophyta</taxon>
        <taxon>Magnoliopsida</taxon>
        <taxon>eudicotyledons</taxon>
        <taxon>Gunneridae</taxon>
        <taxon>Pentapetalae</taxon>
        <taxon>rosids</taxon>
        <taxon>malvids</taxon>
        <taxon>Brassicales</taxon>
        <taxon>Brassicaceae</taxon>
        <taxon>Brassiceae</taxon>
        <taxon>Brassica</taxon>
    </lineage>
</organism>
<evidence type="ECO:0000259" key="2">
    <source>
        <dbReference type="PROSITE" id="PS51072"/>
    </source>
</evidence>
<dbReference type="InterPro" id="IPR028565">
    <property type="entry name" value="MHD"/>
</dbReference>
<gene>
    <name evidence="3" type="ORF">F2Q68_00030089</name>
</gene>
<comment type="caution">
    <text evidence="3">The sequence shown here is derived from an EMBL/GenBank/DDBJ whole genome shotgun (WGS) entry which is preliminary data.</text>
</comment>
<evidence type="ECO:0000313" key="4">
    <source>
        <dbReference type="Proteomes" id="UP000712281"/>
    </source>
</evidence>
<dbReference type="EMBL" id="QGKW02002005">
    <property type="protein sequence ID" value="KAF2543023.1"/>
    <property type="molecule type" value="Genomic_DNA"/>
</dbReference>
<dbReference type="InterPro" id="IPR036168">
    <property type="entry name" value="AP2_Mu_C_sf"/>
</dbReference>
<dbReference type="InterPro" id="IPR050431">
    <property type="entry name" value="Adaptor_comp_med_subunit"/>
</dbReference>
<protein>
    <recommendedName>
        <fullName evidence="2">MHD domain-containing protein</fullName>
    </recommendedName>
</protein>
<feature type="chain" id="PRO_5035900075" description="MHD domain-containing protein" evidence="1">
    <location>
        <begin position="24"/>
        <end position="96"/>
    </location>
</feature>
<keyword evidence="1" id="KW-0732">Signal</keyword>
<evidence type="ECO:0000256" key="1">
    <source>
        <dbReference type="SAM" id="SignalP"/>
    </source>
</evidence>
<feature type="signal peptide" evidence="1">
    <location>
        <begin position="1"/>
        <end position="23"/>
    </location>
</feature>
<dbReference type="AlphaFoldDB" id="A0A8S9GAI5"/>
<dbReference type="SUPFAM" id="SSF49447">
    <property type="entry name" value="Second domain of Mu2 adaptin subunit (ap50) of ap2 adaptor"/>
    <property type="match status" value="1"/>
</dbReference>